<proteinExistence type="predicted"/>
<dbReference type="Proteomes" id="UP001501436">
    <property type="component" value="Unassembled WGS sequence"/>
</dbReference>
<dbReference type="InterPro" id="IPR000715">
    <property type="entry name" value="Glycosyl_transferase_4"/>
</dbReference>
<sequence length="319" mass="35924">MNYLIITLLLVLALLTYFKIAKRFNIVDVPNHRSSHTEVTVRGGGIIFPLSIIFCGLLFQDVDLVLLIALTLISAISFADDVRPLPAFLRLAVHLLSVLMAVYALQVHLQWPLWGVALACVFMISGINAFNFMDGINGITATYSVITLLTFWYINSFVIRFADDPLLVCPLIACIIFLFFNFRQRALCFAGDVGSIGIAFWLGALSVMLIIHSHNLKYLFVFSIYGSDVLFTIIKRIKLKQNLAQPHRLHLYQLLVNHAGYPHRVVAICYTLAQLTINGFLLLTNFSMGIYALLLLSICAAVYIHFERRYRTLSTVSQS</sequence>
<dbReference type="EMBL" id="BAABJI010000002">
    <property type="protein sequence ID" value="GAA4912207.1"/>
    <property type="molecule type" value="Genomic_DNA"/>
</dbReference>
<comment type="subcellular location">
    <subcellularLocation>
        <location evidence="1">Cell membrane</location>
        <topology evidence="1">Multi-pass membrane protein</topology>
    </subcellularLocation>
</comment>
<protein>
    <submittedName>
        <fullName evidence="8">Glycosyltransferase family 4 protein</fullName>
    </submittedName>
</protein>
<reference evidence="9" key="1">
    <citation type="journal article" date="2019" name="Int. J. Syst. Evol. Microbiol.">
        <title>The Global Catalogue of Microorganisms (GCM) 10K type strain sequencing project: providing services to taxonomists for standard genome sequencing and annotation.</title>
        <authorList>
            <consortium name="The Broad Institute Genomics Platform"/>
            <consortium name="The Broad Institute Genome Sequencing Center for Infectious Disease"/>
            <person name="Wu L."/>
            <person name="Ma J."/>
        </authorList>
    </citation>
    <scope>NUCLEOTIDE SEQUENCE [LARGE SCALE GENOMIC DNA]</scope>
    <source>
        <strain evidence="9">JCM 18283</strain>
    </source>
</reference>
<accession>A0ABP9FPS3</accession>
<comment type="caution">
    <text evidence="8">The sequence shown here is derived from an EMBL/GenBank/DDBJ whole genome shotgun (WGS) entry which is preliminary data.</text>
</comment>
<feature type="transmembrane region" description="Helical" evidence="7">
    <location>
        <begin position="279"/>
        <end position="304"/>
    </location>
</feature>
<evidence type="ECO:0000256" key="2">
    <source>
        <dbReference type="ARBA" id="ARBA00022475"/>
    </source>
</evidence>
<dbReference type="RefSeq" id="WP_345330296.1">
    <property type="nucleotide sequence ID" value="NZ_BAABJI010000002.1"/>
</dbReference>
<keyword evidence="9" id="KW-1185">Reference proteome</keyword>
<keyword evidence="6 7" id="KW-0472">Membrane</keyword>
<evidence type="ECO:0000256" key="3">
    <source>
        <dbReference type="ARBA" id="ARBA00022679"/>
    </source>
</evidence>
<evidence type="ECO:0000256" key="4">
    <source>
        <dbReference type="ARBA" id="ARBA00022692"/>
    </source>
</evidence>
<evidence type="ECO:0000256" key="7">
    <source>
        <dbReference type="SAM" id="Phobius"/>
    </source>
</evidence>
<feature type="transmembrane region" description="Helical" evidence="7">
    <location>
        <begin position="87"/>
        <end position="105"/>
    </location>
</feature>
<dbReference type="CDD" id="cd06854">
    <property type="entry name" value="GT_WbpL_WbcO_like"/>
    <property type="match status" value="1"/>
</dbReference>
<feature type="transmembrane region" description="Helical" evidence="7">
    <location>
        <begin position="111"/>
        <end position="133"/>
    </location>
</feature>
<dbReference type="PANTHER" id="PTHR22926">
    <property type="entry name" value="PHOSPHO-N-ACETYLMURAMOYL-PENTAPEPTIDE-TRANSFERASE"/>
    <property type="match status" value="1"/>
</dbReference>
<organism evidence="8 9">
    <name type="scientific">Mucilaginibacter defluvii</name>
    <dbReference type="NCBI Taxonomy" id="1196019"/>
    <lineage>
        <taxon>Bacteria</taxon>
        <taxon>Pseudomonadati</taxon>
        <taxon>Bacteroidota</taxon>
        <taxon>Sphingobacteriia</taxon>
        <taxon>Sphingobacteriales</taxon>
        <taxon>Sphingobacteriaceae</taxon>
        <taxon>Mucilaginibacter</taxon>
    </lineage>
</organism>
<feature type="transmembrane region" description="Helical" evidence="7">
    <location>
        <begin position="47"/>
        <end position="75"/>
    </location>
</feature>
<evidence type="ECO:0000256" key="6">
    <source>
        <dbReference type="ARBA" id="ARBA00023136"/>
    </source>
</evidence>
<keyword evidence="2" id="KW-1003">Cell membrane</keyword>
<keyword evidence="5 7" id="KW-1133">Transmembrane helix</keyword>
<feature type="transmembrane region" description="Helical" evidence="7">
    <location>
        <begin position="189"/>
        <end position="211"/>
    </location>
</feature>
<evidence type="ECO:0000256" key="1">
    <source>
        <dbReference type="ARBA" id="ARBA00004651"/>
    </source>
</evidence>
<dbReference type="Pfam" id="PF00953">
    <property type="entry name" value="Glycos_transf_4"/>
    <property type="match status" value="1"/>
</dbReference>
<name>A0ABP9FPS3_9SPHI</name>
<keyword evidence="3" id="KW-0808">Transferase</keyword>
<keyword evidence="4 7" id="KW-0812">Transmembrane</keyword>
<gene>
    <name evidence="8" type="ORF">GCM10023313_14070</name>
</gene>
<evidence type="ECO:0000313" key="9">
    <source>
        <dbReference type="Proteomes" id="UP001501436"/>
    </source>
</evidence>
<evidence type="ECO:0000313" key="8">
    <source>
        <dbReference type="EMBL" id="GAA4912207.1"/>
    </source>
</evidence>
<feature type="transmembrane region" description="Helical" evidence="7">
    <location>
        <begin position="165"/>
        <end position="182"/>
    </location>
</feature>
<evidence type="ECO:0000256" key="5">
    <source>
        <dbReference type="ARBA" id="ARBA00022989"/>
    </source>
</evidence>
<feature type="transmembrane region" description="Helical" evidence="7">
    <location>
        <begin position="140"/>
        <end position="159"/>
    </location>
</feature>
<dbReference type="PANTHER" id="PTHR22926:SF3">
    <property type="entry name" value="UNDECAPRENYL-PHOSPHATE ALPHA-N-ACETYLGLUCOSAMINYL 1-PHOSPHATE TRANSFERASE"/>
    <property type="match status" value="1"/>
</dbReference>